<evidence type="ECO:0000259" key="8">
    <source>
        <dbReference type="PROSITE" id="PS50897"/>
    </source>
</evidence>
<dbReference type="EMBL" id="MU155138">
    <property type="protein sequence ID" value="KAF9485054.1"/>
    <property type="molecule type" value="Genomic_DNA"/>
</dbReference>
<dbReference type="Proteomes" id="UP000807469">
    <property type="component" value="Unassembled WGS sequence"/>
</dbReference>
<dbReference type="OrthoDB" id="1933455at2759"/>
<dbReference type="GO" id="GO:0008270">
    <property type="term" value="F:zinc ion binding"/>
    <property type="evidence" value="ECO:0007669"/>
    <property type="project" value="UniProtKB-KW"/>
</dbReference>
<feature type="zinc finger region" description="RING-Gid-type" evidence="7">
    <location>
        <begin position="313"/>
        <end position="391"/>
    </location>
</feature>
<dbReference type="GO" id="GO:0005634">
    <property type="term" value="C:nucleus"/>
    <property type="evidence" value="ECO:0007669"/>
    <property type="project" value="TreeGrafter"/>
</dbReference>
<dbReference type="PANTHER" id="PTHR12170">
    <property type="entry name" value="MACROPHAGE ERYTHROBLAST ATTACHER-RELATED"/>
    <property type="match status" value="1"/>
</dbReference>
<dbReference type="InterPro" id="IPR044063">
    <property type="entry name" value="ZF_RING_GID"/>
</dbReference>
<dbReference type="AlphaFoldDB" id="A0A9P5ZEM5"/>
<evidence type="ECO:0000313" key="10">
    <source>
        <dbReference type="EMBL" id="KAF9485054.1"/>
    </source>
</evidence>
<evidence type="ECO:0000256" key="6">
    <source>
        <dbReference type="ARBA" id="ARBA00022833"/>
    </source>
</evidence>
<comment type="subcellular location">
    <subcellularLocation>
        <location evidence="1">Cytoplasm</location>
    </subcellularLocation>
</comment>
<dbReference type="Gene3D" id="3.30.40.10">
    <property type="entry name" value="Zinc/RING finger domain, C3HC4 (zinc finger)"/>
    <property type="match status" value="1"/>
</dbReference>
<evidence type="ECO:0000256" key="4">
    <source>
        <dbReference type="ARBA" id="ARBA00022723"/>
    </source>
</evidence>
<dbReference type="InterPro" id="IPR013144">
    <property type="entry name" value="CRA_dom"/>
</dbReference>
<dbReference type="InterPro" id="IPR006595">
    <property type="entry name" value="CTLH_C"/>
</dbReference>
<dbReference type="SUPFAM" id="SSF57850">
    <property type="entry name" value="RING/U-box"/>
    <property type="match status" value="1"/>
</dbReference>
<keyword evidence="5 7" id="KW-0863">Zinc-finger</keyword>
<sequence length="406" mass="45675">MANKLNIEGIMLFEQPFARVPYENYRKIFRTSQRNVERDLQSVQTTSNDLVTRAATGSLSTEDTLKSIDNMIGKVEGLKRKLSDLHETAGKPTQDVMRERLHHLAAVEAIQSPNQPEFSRWADTRLDRWLVDWCLRAGKDKSAKSIAKEKGIETLVDIELFSDIRRIEDALARHSCTEALAWCSENKTALRKIKSTLEFDLRMQEYIELSRAGKRMDAIAYSKKHLISWQETHMAQIQQLSALLAFPPTTSCGPYKRLYDTSRWNTLAKSFRLAIYNLNTLSTEPLLHLALYAGLVALKLPACFDHATKNVDCPVCDGESGPVSQPLGLGKLAAEVPYSHHANSTIVCRISGKIMDGDNMPMAFPDGHVYSREALEDMAARNDGIVTCPRTGKSVKFEELKKVFIS</sequence>
<dbReference type="InterPro" id="IPR045098">
    <property type="entry name" value="Fyv10_fam"/>
</dbReference>
<evidence type="ECO:0000259" key="9">
    <source>
        <dbReference type="PROSITE" id="PS51867"/>
    </source>
</evidence>
<organism evidence="10 11">
    <name type="scientific">Pholiota conissans</name>
    <dbReference type="NCBI Taxonomy" id="109636"/>
    <lineage>
        <taxon>Eukaryota</taxon>
        <taxon>Fungi</taxon>
        <taxon>Dikarya</taxon>
        <taxon>Basidiomycota</taxon>
        <taxon>Agaricomycotina</taxon>
        <taxon>Agaricomycetes</taxon>
        <taxon>Agaricomycetidae</taxon>
        <taxon>Agaricales</taxon>
        <taxon>Agaricineae</taxon>
        <taxon>Strophariaceae</taxon>
        <taxon>Pholiota</taxon>
    </lineage>
</organism>
<keyword evidence="11" id="KW-1185">Reference proteome</keyword>
<evidence type="ECO:0000256" key="2">
    <source>
        <dbReference type="ARBA" id="ARBA00010615"/>
    </source>
</evidence>
<evidence type="ECO:0000256" key="1">
    <source>
        <dbReference type="ARBA" id="ARBA00004496"/>
    </source>
</evidence>
<evidence type="ECO:0000313" key="11">
    <source>
        <dbReference type="Proteomes" id="UP000807469"/>
    </source>
</evidence>
<keyword evidence="6" id="KW-0862">Zinc</keyword>
<reference evidence="10" key="1">
    <citation type="submission" date="2020-11" db="EMBL/GenBank/DDBJ databases">
        <authorList>
            <consortium name="DOE Joint Genome Institute"/>
            <person name="Ahrendt S."/>
            <person name="Riley R."/>
            <person name="Andreopoulos W."/>
            <person name="Labutti K."/>
            <person name="Pangilinan J."/>
            <person name="Ruiz-Duenas F.J."/>
            <person name="Barrasa J.M."/>
            <person name="Sanchez-Garcia M."/>
            <person name="Camarero S."/>
            <person name="Miyauchi S."/>
            <person name="Serrano A."/>
            <person name="Linde D."/>
            <person name="Babiker R."/>
            <person name="Drula E."/>
            <person name="Ayuso-Fernandez I."/>
            <person name="Pacheco R."/>
            <person name="Padilla G."/>
            <person name="Ferreira P."/>
            <person name="Barriuso J."/>
            <person name="Kellner H."/>
            <person name="Castanera R."/>
            <person name="Alfaro M."/>
            <person name="Ramirez L."/>
            <person name="Pisabarro A.G."/>
            <person name="Kuo A."/>
            <person name="Tritt A."/>
            <person name="Lipzen A."/>
            <person name="He G."/>
            <person name="Yan M."/>
            <person name="Ng V."/>
            <person name="Cullen D."/>
            <person name="Martin F."/>
            <person name="Rosso M.-N."/>
            <person name="Henrissat B."/>
            <person name="Hibbett D."/>
            <person name="Martinez A.T."/>
            <person name="Grigoriev I.V."/>
        </authorList>
    </citation>
    <scope>NUCLEOTIDE SEQUENCE</scope>
    <source>
        <strain evidence="10">CIRM-BRFM 674</strain>
    </source>
</reference>
<dbReference type="SMART" id="SM00757">
    <property type="entry name" value="CRA"/>
    <property type="match status" value="1"/>
</dbReference>
<comment type="similarity">
    <text evidence="2">Belongs to the FYV10 family.</text>
</comment>
<dbReference type="GO" id="GO:0005737">
    <property type="term" value="C:cytoplasm"/>
    <property type="evidence" value="ECO:0007669"/>
    <property type="project" value="UniProtKB-SubCell"/>
</dbReference>
<evidence type="ECO:0000256" key="3">
    <source>
        <dbReference type="ARBA" id="ARBA00022490"/>
    </source>
</evidence>
<dbReference type="GO" id="GO:0043161">
    <property type="term" value="P:proteasome-mediated ubiquitin-dependent protein catabolic process"/>
    <property type="evidence" value="ECO:0007669"/>
    <property type="project" value="InterPro"/>
</dbReference>
<dbReference type="CDD" id="cd16659">
    <property type="entry name" value="RING-Ubox_Emp"/>
    <property type="match status" value="1"/>
</dbReference>
<protein>
    <recommendedName>
        <fullName evidence="12">Macrophage erythroblast attacher</fullName>
    </recommendedName>
</protein>
<dbReference type="InterPro" id="IPR024964">
    <property type="entry name" value="CTLH/CRA"/>
</dbReference>
<accession>A0A9P5ZEM5</accession>
<feature type="domain" description="CTLH" evidence="8">
    <location>
        <begin position="161"/>
        <end position="217"/>
    </location>
</feature>
<feature type="domain" description="RING-Gid-type" evidence="9">
    <location>
        <begin position="313"/>
        <end position="391"/>
    </location>
</feature>
<keyword evidence="3" id="KW-0963">Cytoplasm</keyword>
<evidence type="ECO:0008006" key="12">
    <source>
        <dbReference type="Google" id="ProtNLM"/>
    </source>
</evidence>
<dbReference type="SMART" id="SM00668">
    <property type="entry name" value="CTLH"/>
    <property type="match status" value="1"/>
</dbReference>
<gene>
    <name evidence="10" type="ORF">BDN70DRAFT_903329</name>
</gene>
<dbReference type="PANTHER" id="PTHR12170:SF2">
    <property type="entry name" value="E3 UBIQUITIN-PROTEIN TRANSFERASE MAEA"/>
    <property type="match status" value="1"/>
</dbReference>
<dbReference type="Pfam" id="PF10607">
    <property type="entry name" value="CTLH"/>
    <property type="match status" value="1"/>
</dbReference>
<evidence type="ECO:0000256" key="7">
    <source>
        <dbReference type="PROSITE-ProRule" id="PRU01215"/>
    </source>
</evidence>
<comment type="caution">
    <text evidence="10">The sequence shown here is derived from an EMBL/GenBank/DDBJ whole genome shotgun (WGS) entry which is preliminary data.</text>
</comment>
<dbReference type="PROSITE" id="PS50897">
    <property type="entry name" value="CTLH"/>
    <property type="match status" value="1"/>
</dbReference>
<dbReference type="GO" id="GO:0061630">
    <property type="term" value="F:ubiquitin protein ligase activity"/>
    <property type="evidence" value="ECO:0007669"/>
    <property type="project" value="InterPro"/>
</dbReference>
<proteinExistence type="inferred from homology"/>
<name>A0A9P5ZEM5_9AGAR</name>
<dbReference type="GO" id="GO:0034657">
    <property type="term" value="C:GID complex"/>
    <property type="evidence" value="ECO:0007669"/>
    <property type="project" value="TreeGrafter"/>
</dbReference>
<evidence type="ECO:0000256" key="5">
    <source>
        <dbReference type="ARBA" id="ARBA00022771"/>
    </source>
</evidence>
<dbReference type="InterPro" id="IPR013083">
    <property type="entry name" value="Znf_RING/FYVE/PHD"/>
</dbReference>
<dbReference type="PROSITE" id="PS51867">
    <property type="entry name" value="ZF_RING_GID"/>
    <property type="match status" value="1"/>
</dbReference>
<keyword evidence="4" id="KW-0479">Metal-binding</keyword>